<dbReference type="Pfam" id="PF15418">
    <property type="entry name" value="DUF4625"/>
    <property type="match status" value="1"/>
</dbReference>
<evidence type="ECO:0000256" key="1">
    <source>
        <dbReference type="SAM" id="SignalP"/>
    </source>
</evidence>
<comment type="caution">
    <text evidence="2">The sequence shown here is derived from an EMBL/GenBank/DDBJ whole genome shotgun (WGS) entry which is preliminary data.</text>
</comment>
<keyword evidence="1" id="KW-0732">Signal</keyword>
<reference evidence="2 3" key="1">
    <citation type="submission" date="2019-03" db="EMBL/GenBank/DDBJ databases">
        <title>Genomic Encyclopedia of Type Strains, Phase IV (KMG-IV): sequencing the most valuable type-strain genomes for metagenomic binning, comparative biology and taxonomic classification.</title>
        <authorList>
            <person name="Goeker M."/>
        </authorList>
    </citation>
    <scope>NUCLEOTIDE SEQUENCE [LARGE SCALE GENOMIC DNA]</scope>
    <source>
        <strain evidence="2 3">DSM 24179</strain>
    </source>
</reference>
<feature type="chain" id="PRO_5020500390" evidence="1">
    <location>
        <begin position="35"/>
        <end position="170"/>
    </location>
</feature>
<feature type="signal peptide" evidence="1">
    <location>
        <begin position="1"/>
        <end position="34"/>
    </location>
</feature>
<dbReference type="EMBL" id="SLWK01000016">
    <property type="protein sequence ID" value="TCO05414.1"/>
    <property type="molecule type" value="Genomic_DNA"/>
</dbReference>
<sequence length="170" mass="18990">MFNQTLHGRNNFFNIMKLSIKLFALLFVSVFVFASCSDDDDDTTTPPEITNFSAGLHYGAGNTIVKEPGAEIIVDFDARSRNDGRLVAYHIEIHDHPESGDPDDEYKIIDDLFDNDPKFMNTRNASIHKHIAIPADAPLGEYHVEVIVFDEYGNTSDVDAIIFLVAPADE</sequence>
<dbReference type="AlphaFoldDB" id="A0A4V2RVS0"/>
<organism evidence="2 3">
    <name type="scientific">Natronoflexus pectinivorans</name>
    <dbReference type="NCBI Taxonomy" id="682526"/>
    <lineage>
        <taxon>Bacteria</taxon>
        <taxon>Pseudomonadati</taxon>
        <taxon>Bacteroidota</taxon>
        <taxon>Bacteroidia</taxon>
        <taxon>Marinilabiliales</taxon>
        <taxon>Marinilabiliaceae</taxon>
        <taxon>Natronoflexus</taxon>
    </lineage>
</organism>
<dbReference type="InterPro" id="IPR027829">
    <property type="entry name" value="DUF4625"/>
</dbReference>
<proteinExistence type="predicted"/>
<name>A0A4V2RVS0_9BACT</name>
<protein>
    <submittedName>
        <fullName evidence="2">Uncharacterized protein DUF4625</fullName>
    </submittedName>
</protein>
<keyword evidence="3" id="KW-1185">Reference proteome</keyword>
<dbReference type="Proteomes" id="UP000295221">
    <property type="component" value="Unassembled WGS sequence"/>
</dbReference>
<gene>
    <name evidence="2" type="ORF">EV194_11646</name>
</gene>
<evidence type="ECO:0000313" key="2">
    <source>
        <dbReference type="EMBL" id="TCO05414.1"/>
    </source>
</evidence>
<dbReference type="OrthoDB" id="978436at2"/>
<evidence type="ECO:0000313" key="3">
    <source>
        <dbReference type="Proteomes" id="UP000295221"/>
    </source>
</evidence>
<accession>A0A4V2RVS0</accession>